<evidence type="ECO:0000256" key="5">
    <source>
        <dbReference type="ARBA" id="ARBA00023136"/>
    </source>
</evidence>
<accession>A0A1X7AQU3</accession>
<keyword evidence="2 7" id="KW-0288">FMN</keyword>
<dbReference type="Gene3D" id="3.40.50.360">
    <property type="match status" value="1"/>
</dbReference>
<dbReference type="PROSITE" id="PS00201">
    <property type="entry name" value="FLAVODOXIN"/>
    <property type="match status" value="1"/>
</dbReference>
<dbReference type="GO" id="GO:0006782">
    <property type="term" value="P:protoporphyrinogen IX biosynthetic process"/>
    <property type="evidence" value="ECO:0007669"/>
    <property type="project" value="UniProtKB-UniRule"/>
</dbReference>
<comment type="similarity">
    <text evidence="7">Belongs to the HemG family.</text>
</comment>
<keyword evidence="1 7" id="KW-0285">Flavoprotein</keyword>
<keyword evidence="6 7" id="KW-0627">Porphyrin biosynthesis</keyword>
<dbReference type="InterPro" id="IPR029039">
    <property type="entry name" value="Flavoprotein-like_sf"/>
</dbReference>
<comment type="cofactor">
    <cofactor evidence="7">
        <name>FMN</name>
        <dbReference type="ChEBI" id="CHEBI:58210"/>
    </cofactor>
    <text evidence="7">Binds 1 FMN non-covalently per subunit.</text>
</comment>
<proteinExistence type="inferred from homology"/>
<evidence type="ECO:0000256" key="2">
    <source>
        <dbReference type="ARBA" id="ARBA00022643"/>
    </source>
</evidence>
<evidence type="ECO:0000256" key="4">
    <source>
        <dbReference type="ARBA" id="ARBA00023002"/>
    </source>
</evidence>
<comment type="catalytic activity">
    <reaction evidence="7">
        <text>protoporphyrinogen IX + 3 a quinone = protoporphyrin IX + 3 a quinol</text>
        <dbReference type="Rhea" id="RHEA:65032"/>
        <dbReference type="ChEBI" id="CHEBI:24646"/>
        <dbReference type="ChEBI" id="CHEBI:57306"/>
        <dbReference type="ChEBI" id="CHEBI:57307"/>
        <dbReference type="ChEBI" id="CHEBI:132124"/>
        <dbReference type="EC" id="1.3.5.3"/>
    </reaction>
</comment>
<dbReference type="UniPathway" id="UPA00251">
    <property type="reaction ID" value="UER00324"/>
</dbReference>
<comment type="subcellular location">
    <subcellularLocation>
        <location evidence="7">Cell membrane</location>
        <topology evidence="7">Peripheral membrane protein</topology>
    </subcellularLocation>
</comment>
<keyword evidence="10" id="KW-1185">Reference proteome</keyword>
<dbReference type="EMBL" id="FWPT01000014">
    <property type="protein sequence ID" value="SMA50605.1"/>
    <property type="molecule type" value="Genomic_DNA"/>
</dbReference>
<dbReference type="GO" id="GO:0005886">
    <property type="term" value="C:plasma membrane"/>
    <property type="evidence" value="ECO:0007669"/>
    <property type="project" value="UniProtKB-SubCell"/>
</dbReference>
<protein>
    <recommendedName>
        <fullName evidence="7">Protoporphyrinogen IX dehydrogenase [quinone]</fullName>
        <ecNumber evidence="7">1.3.5.3</ecNumber>
    </recommendedName>
    <alternativeName>
        <fullName evidence="7">Protoporphyrinogen IX dehydrogenase [menaquinone]</fullName>
    </alternativeName>
    <alternativeName>
        <fullName evidence="7">Protoporphyrinogen IX dehydrogenase [ubiquinone]</fullName>
    </alternativeName>
    <alternativeName>
        <fullName evidence="7">Protoporphyrinogen oxidase</fullName>
        <shortName evidence="7">PPO</shortName>
    </alternativeName>
</protein>
<evidence type="ECO:0000256" key="6">
    <source>
        <dbReference type="ARBA" id="ARBA00023244"/>
    </source>
</evidence>
<comment type="catalytic activity">
    <reaction evidence="7">
        <text>protoporphyrinogen IX + 3 a menaquinone = protoporphyrin IX + 3 a menaquinol</text>
        <dbReference type="Rhea" id="RHEA:27409"/>
        <dbReference type="Rhea" id="RHEA-COMP:9537"/>
        <dbReference type="Rhea" id="RHEA-COMP:9539"/>
        <dbReference type="ChEBI" id="CHEBI:16374"/>
        <dbReference type="ChEBI" id="CHEBI:18151"/>
        <dbReference type="ChEBI" id="CHEBI:57306"/>
        <dbReference type="ChEBI" id="CHEBI:57307"/>
        <dbReference type="EC" id="1.3.5.3"/>
    </reaction>
</comment>
<dbReference type="GO" id="GO:0009055">
    <property type="term" value="F:electron transfer activity"/>
    <property type="evidence" value="ECO:0007669"/>
    <property type="project" value="InterPro"/>
</dbReference>
<evidence type="ECO:0000259" key="8">
    <source>
        <dbReference type="PROSITE" id="PS50902"/>
    </source>
</evidence>
<evidence type="ECO:0000256" key="7">
    <source>
        <dbReference type="HAMAP-Rule" id="MF_00853"/>
    </source>
</evidence>
<dbReference type="AlphaFoldDB" id="A0A1X7AQU3"/>
<dbReference type="GO" id="GO:0004729">
    <property type="term" value="F:oxygen-dependent protoporphyrinogen oxidase activity"/>
    <property type="evidence" value="ECO:0007669"/>
    <property type="project" value="InterPro"/>
</dbReference>
<dbReference type="GO" id="GO:0070819">
    <property type="term" value="F:menaquinone-dependent protoporphyrinogen oxidase activity"/>
    <property type="evidence" value="ECO:0007669"/>
    <property type="project" value="UniProtKB-UniRule"/>
</dbReference>
<keyword evidence="4 7" id="KW-0560">Oxidoreductase</keyword>
<name>A0A1X7AQU3_9GAMM</name>
<dbReference type="GO" id="GO:0010181">
    <property type="term" value="F:FMN binding"/>
    <property type="evidence" value="ECO:0007669"/>
    <property type="project" value="UniProtKB-UniRule"/>
</dbReference>
<dbReference type="RefSeq" id="WP_242667395.1">
    <property type="nucleotide sequence ID" value="NZ_CBCSCN010000017.1"/>
</dbReference>
<keyword evidence="3 7" id="KW-0547">Nucleotide-binding</keyword>
<dbReference type="PANTHER" id="PTHR38030">
    <property type="entry name" value="PROTOPORPHYRINOGEN IX DEHYDROGENASE [MENAQUINONE]"/>
    <property type="match status" value="1"/>
</dbReference>
<keyword evidence="7" id="KW-1003">Cell membrane</keyword>
<dbReference type="EC" id="1.3.5.3" evidence="7"/>
<evidence type="ECO:0000256" key="1">
    <source>
        <dbReference type="ARBA" id="ARBA00022630"/>
    </source>
</evidence>
<comment type="catalytic activity">
    <reaction evidence="7">
        <text>protoporphyrinogen IX + 3 a ubiquinone = protoporphyrin IX + 3 a ubiquinol</text>
        <dbReference type="Rhea" id="RHEA:63936"/>
        <dbReference type="Rhea" id="RHEA-COMP:9565"/>
        <dbReference type="Rhea" id="RHEA-COMP:9566"/>
        <dbReference type="ChEBI" id="CHEBI:16389"/>
        <dbReference type="ChEBI" id="CHEBI:17976"/>
        <dbReference type="ChEBI" id="CHEBI:57306"/>
        <dbReference type="ChEBI" id="CHEBI:57307"/>
    </reaction>
</comment>
<feature type="domain" description="Flavodoxin-like" evidence="8">
    <location>
        <begin position="4"/>
        <end position="167"/>
    </location>
</feature>
<dbReference type="NCBIfam" id="NF008316">
    <property type="entry name" value="PRK11104.1"/>
    <property type="match status" value="1"/>
</dbReference>
<evidence type="ECO:0000256" key="3">
    <source>
        <dbReference type="ARBA" id="ARBA00022741"/>
    </source>
</evidence>
<dbReference type="Proteomes" id="UP000196573">
    <property type="component" value="Unassembled WGS sequence"/>
</dbReference>
<dbReference type="Pfam" id="PF12724">
    <property type="entry name" value="Flavodoxin_5"/>
    <property type="match status" value="1"/>
</dbReference>
<dbReference type="PANTHER" id="PTHR38030:SF2">
    <property type="entry name" value="PROTOPORPHYRINOGEN IX DEHYDROGENASE [QUINONE]"/>
    <property type="match status" value="1"/>
</dbReference>
<keyword evidence="5" id="KW-0472">Membrane</keyword>
<comment type="pathway">
    <text evidence="7">Porphyrin-containing compound metabolism; protoporphyrin-IX biosynthesis; protoporphyrin-IX from protoporphyrinogen-IX: step 1/1.</text>
</comment>
<dbReference type="SUPFAM" id="SSF52218">
    <property type="entry name" value="Flavoproteins"/>
    <property type="match status" value="1"/>
</dbReference>
<gene>
    <name evidence="7 9" type="primary">hemG</name>
    <name evidence="9" type="ORF">EHSB41UT_04422</name>
</gene>
<sequence length="190" mass="21595">MASHLILYATRDGQTQRIAECISQQLQEGGLSVELVNLNDGVEVDLTRYDSVLIGAPIRYGHHLKVVRRFIDRNLLQLSHMPCGFFSINLTARKPEKQDPDTNRYMQKFLSKSLWKPGYLGVLAGSLQYSRYAWYDRLMIQLIMKITGGSTDSSVDVEYTNWERVKGFAQGYGEYLQSACESGEAEKVTE</sequence>
<dbReference type="HAMAP" id="MF_00853">
    <property type="entry name" value="HemG"/>
    <property type="match status" value="1"/>
</dbReference>
<dbReference type="InterPro" id="IPR044264">
    <property type="entry name" value="HemG"/>
</dbReference>
<dbReference type="InterPro" id="IPR052200">
    <property type="entry name" value="Protoporphyrinogen_IX_DH"/>
</dbReference>
<reference evidence="9 10" key="1">
    <citation type="submission" date="2017-03" db="EMBL/GenBank/DDBJ databases">
        <authorList>
            <person name="Afonso C.L."/>
            <person name="Miller P.J."/>
            <person name="Scott M.A."/>
            <person name="Spackman E."/>
            <person name="Goraichik I."/>
            <person name="Dimitrov K.M."/>
            <person name="Suarez D.L."/>
            <person name="Swayne D.E."/>
        </authorList>
    </citation>
    <scope>NUCLEOTIDE SEQUENCE [LARGE SCALE GENOMIC DNA]</scope>
    <source>
        <strain evidence="9">SB41UT1</strain>
    </source>
</reference>
<organism evidence="9 10">
    <name type="scientific">Parendozoicomonas haliclonae</name>
    <dbReference type="NCBI Taxonomy" id="1960125"/>
    <lineage>
        <taxon>Bacteria</taxon>
        <taxon>Pseudomonadati</taxon>
        <taxon>Pseudomonadota</taxon>
        <taxon>Gammaproteobacteria</taxon>
        <taxon>Oceanospirillales</taxon>
        <taxon>Endozoicomonadaceae</taxon>
        <taxon>Parendozoicomonas</taxon>
    </lineage>
</organism>
<dbReference type="InterPro" id="IPR008254">
    <property type="entry name" value="Flavodoxin/NO_synth"/>
</dbReference>
<comment type="function">
    <text evidence="7">Catalyzes the 6-electron oxidation of protoporphyrinogen IX to form protoporphyrin IX; under anaerobic conditions uses menaquinone as an electron acceptor, under aerobic conditions uses ubiquinone as an electron acceptor.</text>
</comment>
<dbReference type="InterPro" id="IPR001226">
    <property type="entry name" value="Flavodoxin_CS"/>
</dbReference>
<dbReference type="PROSITE" id="PS50902">
    <property type="entry name" value="FLAVODOXIN_LIKE"/>
    <property type="match status" value="1"/>
</dbReference>
<evidence type="ECO:0000313" key="9">
    <source>
        <dbReference type="EMBL" id="SMA50605.1"/>
    </source>
</evidence>
<dbReference type="InterPro" id="IPR026816">
    <property type="entry name" value="Flavodoxin_dom"/>
</dbReference>
<evidence type="ECO:0000313" key="10">
    <source>
        <dbReference type="Proteomes" id="UP000196573"/>
    </source>
</evidence>